<evidence type="ECO:0000313" key="2">
    <source>
        <dbReference type="Proteomes" id="UP000565572"/>
    </source>
</evidence>
<keyword evidence="2" id="KW-1185">Reference proteome</keyword>
<evidence type="ECO:0000313" key="1">
    <source>
        <dbReference type="EMBL" id="MBB3326940.1"/>
    </source>
</evidence>
<dbReference type="Proteomes" id="UP000565572">
    <property type="component" value="Unassembled WGS sequence"/>
</dbReference>
<evidence type="ECO:0008006" key="3">
    <source>
        <dbReference type="Google" id="ProtNLM"/>
    </source>
</evidence>
<sequence length="147" mass="15997">MVLVVVCALTSVVGHLLGYRLNLTTARVPAPTAASTPEQVVLTYVEAYDHRDWSTMAKIYPDRSIDRFRAIGTMSDVVVVESRAMDGTEDGNPARPGVSYYNVRVTLQLSGLEGSESAYTPGPNGWAYDLERAGPAEPWHITDQGNP</sequence>
<proteinExistence type="predicted"/>
<dbReference type="RefSeq" id="WP_183337835.1">
    <property type="nucleotide sequence ID" value="NZ_JACHZG010000001.1"/>
</dbReference>
<dbReference type="EMBL" id="JACHZG010000001">
    <property type="protein sequence ID" value="MBB3326940.1"/>
    <property type="molecule type" value="Genomic_DNA"/>
</dbReference>
<organism evidence="1 2">
    <name type="scientific">Microlunatus antarcticus</name>
    <dbReference type="NCBI Taxonomy" id="53388"/>
    <lineage>
        <taxon>Bacteria</taxon>
        <taxon>Bacillati</taxon>
        <taxon>Actinomycetota</taxon>
        <taxon>Actinomycetes</taxon>
        <taxon>Propionibacteriales</taxon>
        <taxon>Propionibacteriaceae</taxon>
        <taxon>Microlunatus</taxon>
    </lineage>
</organism>
<name>A0A7W5JV72_9ACTN</name>
<dbReference type="AlphaFoldDB" id="A0A7W5JV72"/>
<protein>
    <recommendedName>
        <fullName evidence="3">Mce-associated membrane protein</fullName>
    </recommendedName>
</protein>
<accession>A0A7W5JV72</accession>
<comment type="caution">
    <text evidence="1">The sequence shown here is derived from an EMBL/GenBank/DDBJ whole genome shotgun (WGS) entry which is preliminary data.</text>
</comment>
<reference evidence="1 2" key="1">
    <citation type="submission" date="2020-08" db="EMBL/GenBank/DDBJ databases">
        <title>Sequencing the genomes of 1000 actinobacteria strains.</title>
        <authorList>
            <person name="Klenk H.-P."/>
        </authorList>
    </citation>
    <scope>NUCLEOTIDE SEQUENCE [LARGE SCALE GENOMIC DNA]</scope>
    <source>
        <strain evidence="1 2">DSM 11053</strain>
    </source>
</reference>
<gene>
    <name evidence="1" type="ORF">FHX39_001884</name>
</gene>